<sequence>MDWFLDKELTSLPWYFESDDGSKCRTIVRSPLSREIQEKTVTNYMVRMRREGLSQRVAGEAVMKWRSEARSFPLHAGAFNHRAESFYRCHDEMVSGGVVNPYIQSVLDKGLTRIPVLHWGTSDKVFSKLIKVMNRYHDGSGDSFVEYFQESLDLESEWKAHAVKARITSHNPRYAQLQQDFILAASKSANFSGFFSCWEHYKDTLALVHTLVRLGVKDKFIQWANKNVSFLEDAMTPQKVITMMHSITLLVLGNTRKYYSRKLQSIIVMEALKFTVPRQL</sequence>
<dbReference type="Proteomes" id="UP001178507">
    <property type="component" value="Unassembled WGS sequence"/>
</dbReference>
<gene>
    <name evidence="1" type="ORF">EVOR1521_LOCUS16140</name>
</gene>
<dbReference type="EMBL" id="CAUJNA010002154">
    <property type="protein sequence ID" value="CAJ1390829.1"/>
    <property type="molecule type" value="Genomic_DNA"/>
</dbReference>
<proteinExistence type="predicted"/>
<accession>A0AA36MY34</accession>
<keyword evidence="2" id="KW-1185">Reference proteome</keyword>
<reference evidence="1" key="1">
    <citation type="submission" date="2023-08" db="EMBL/GenBank/DDBJ databases">
        <authorList>
            <person name="Chen Y."/>
            <person name="Shah S."/>
            <person name="Dougan E. K."/>
            <person name="Thang M."/>
            <person name="Chan C."/>
        </authorList>
    </citation>
    <scope>NUCLEOTIDE SEQUENCE</scope>
</reference>
<evidence type="ECO:0000313" key="1">
    <source>
        <dbReference type="EMBL" id="CAJ1390829.1"/>
    </source>
</evidence>
<evidence type="ECO:0000313" key="2">
    <source>
        <dbReference type="Proteomes" id="UP001178507"/>
    </source>
</evidence>
<name>A0AA36MY34_9DINO</name>
<comment type="caution">
    <text evidence="1">The sequence shown here is derived from an EMBL/GenBank/DDBJ whole genome shotgun (WGS) entry which is preliminary data.</text>
</comment>
<organism evidence="1 2">
    <name type="scientific">Effrenium voratum</name>
    <dbReference type="NCBI Taxonomy" id="2562239"/>
    <lineage>
        <taxon>Eukaryota</taxon>
        <taxon>Sar</taxon>
        <taxon>Alveolata</taxon>
        <taxon>Dinophyceae</taxon>
        <taxon>Suessiales</taxon>
        <taxon>Symbiodiniaceae</taxon>
        <taxon>Effrenium</taxon>
    </lineage>
</organism>
<protein>
    <submittedName>
        <fullName evidence="1">Uncharacterized protein</fullName>
    </submittedName>
</protein>
<dbReference type="AlphaFoldDB" id="A0AA36MY34"/>